<dbReference type="Proteomes" id="UP000019918">
    <property type="component" value="Unassembled WGS sequence"/>
</dbReference>
<comment type="caution">
    <text evidence="6">The sequence shown here is derived from an EMBL/GenBank/DDBJ whole genome shotgun (WGS) entry which is preliminary data.</text>
</comment>
<keyword evidence="4" id="KW-1133">Transmembrane helix</keyword>
<dbReference type="InterPro" id="IPR001867">
    <property type="entry name" value="OmpR/PhoB-type_DNA-bd"/>
</dbReference>
<evidence type="ECO:0000256" key="4">
    <source>
        <dbReference type="SAM" id="Phobius"/>
    </source>
</evidence>
<feature type="region of interest" description="Disordered" evidence="3">
    <location>
        <begin position="139"/>
        <end position="159"/>
    </location>
</feature>
<dbReference type="Pfam" id="PF00486">
    <property type="entry name" value="Trans_reg_C"/>
    <property type="match status" value="1"/>
</dbReference>
<evidence type="ECO:0000313" key="7">
    <source>
        <dbReference type="Proteomes" id="UP000019918"/>
    </source>
</evidence>
<evidence type="ECO:0000256" key="1">
    <source>
        <dbReference type="ARBA" id="ARBA00023125"/>
    </source>
</evidence>
<dbReference type="SUPFAM" id="SSF46894">
    <property type="entry name" value="C-terminal effector domain of the bipartite response regulators"/>
    <property type="match status" value="1"/>
</dbReference>
<reference evidence="6 7" key="1">
    <citation type="submission" date="2014-02" db="EMBL/GenBank/DDBJ databases">
        <title>Draft genome of Erwinia mallotivora strain BT-MARDI, a papaya dieback pathogen.</title>
        <authorList>
            <person name="Redzuan R."/>
            <person name="Abu Bakar N."/>
            <person name="Badrun R."/>
            <person name="Mohd Raih M.F."/>
            <person name="Rozano L."/>
            <person name="Mat Amin N."/>
        </authorList>
    </citation>
    <scope>NUCLEOTIDE SEQUENCE [LARGE SCALE GENOMIC DNA]</scope>
    <source>
        <strain evidence="6 7">BT-MARDI</strain>
    </source>
</reference>
<sequence length="275" mass="31000">MSRRIMVNHIVCFEPEKKKISGKNGTYSLSASAALCFELLLNNAGNLVSHQEFYEYAWRRFGMEPTSTSLYQNISTLRSALKKSGLTTDIIRTMPRRGFLLSPLTEIVREQPKSNENTGKETQEIAVMKNNDVAITPEPSVNEIITEKMSSPVKPSSDRTKKNGITILITAFAGVMVGGSFFFIKNEPQEKNLFTSEAISFSGCKIFTNRDSVINKEKVVSIASAQELQCNKTPYIYMTSYKYSDRLSLILCQQPLNGEHNANCHSLYYIKSFRK</sequence>
<dbReference type="EMBL" id="JFHN01000066">
    <property type="protein sequence ID" value="EXU74112.1"/>
    <property type="molecule type" value="Genomic_DNA"/>
</dbReference>
<feature type="domain" description="OmpR/PhoB-type" evidence="5">
    <location>
        <begin position="2"/>
        <end position="103"/>
    </location>
</feature>
<keyword evidence="4" id="KW-0812">Transmembrane</keyword>
<evidence type="ECO:0000256" key="2">
    <source>
        <dbReference type="PROSITE-ProRule" id="PRU01091"/>
    </source>
</evidence>
<dbReference type="GO" id="GO:0006355">
    <property type="term" value="P:regulation of DNA-templated transcription"/>
    <property type="evidence" value="ECO:0007669"/>
    <property type="project" value="InterPro"/>
</dbReference>
<gene>
    <name evidence="6" type="ORF">BG55_19005</name>
</gene>
<organism evidence="6 7">
    <name type="scientific">Erwinia mallotivora</name>
    <dbReference type="NCBI Taxonomy" id="69222"/>
    <lineage>
        <taxon>Bacteria</taxon>
        <taxon>Pseudomonadati</taxon>
        <taxon>Pseudomonadota</taxon>
        <taxon>Gammaproteobacteria</taxon>
        <taxon>Enterobacterales</taxon>
        <taxon>Erwiniaceae</taxon>
        <taxon>Erwinia</taxon>
    </lineage>
</organism>
<keyword evidence="4" id="KW-0472">Membrane</keyword>
<dbReference type="OrthoDB" id="7003224at2"/>
<dbReference type="RefSeq" id="WP_034940297.1">
    <property type="nucleotide sequence ID" value="NZ_JFHN01000066.1"/>
</dbReference>
<feature type="transmembrane region" description="Helical" evidence="4">
    <location>
        <begin position="164"/>
        <end position="184"/>
    </location>
</feature>
<evidence type="ECO:0000259" key="5">
    <source>
        <dbReference type="PROSITE" id="PS51755"/>
    </source>
</evidence>
<dbReference type="Gene3D" id="1.10.10.10">
    <property type="entry name" value="Winged helix-like DNA-binding domain superfamily/Winged helix DNA-binding domain"/>
    <property type="match status" value="1"/>
</dbReference>
<dbReference type="InterPro" id="IPR036388">
    <property type="entry name" value="WH-like_DNA-bd_sf"/>
</dbReference>
<protein>
    <submittedName>
        <fullName evidence="6">Transcriptional regulator</fullName>
    </submittedName>
</protein>
<dbReference type="PATRIC" id="fig|69222.5.peg.3879"/>
<dbReference type="GO" id="GO:0000160">
    <property type="term" value="P:phosphorelay signal transduction system"/>
    <property type="evidence" value="ECO:0007669"/>
    <property type="project" value="InterPro"/>
</dbReference>
<evidence type="ECO:0000256" key="3">
    <source>
        <dbReference type="SAM" id="MobiDB-lite"/>
    </source>
</evidence>
<dbReference type="SMART" id="SM00862">
    <property type="entry name" value="Trans_reg_C"/>
    <property type="match status" value="1"/>
</dbReference>
<dbReference type="AlphaFoldDB" id="A0A014PTD9"/>
<dbReference type="PROSITE" id="PS51755">
    <property type="entry name" value="OMPR_PHOB"/>
    <property type="match status" value="1"/>
</dbReference>
<keyword evidence="7" id="KW-1185">Reference proteome</keyword>
<feature type="DNA-binding region" description="OmpR/PhoB-type" evidence="2">
    <location>
        <begin position="2"/>
        <end position="103"/>
    </location>
</feature>
<keyword evidence="1 2" id="KW-0238">DNA-binding</keyword>
<dbReference type="STRING" id="69222.BG55_19005"/>
<accession>A0A014PTD9</accession>
<evidence type="ECO:0000313" key="6">
    <source>
        <dbReference type="EMBL" id="EXU74112.1"/>
    </source>
</evidence>
<name>A0A014PTD9_9GAMM</name>
<proteinExistence type="predicted"/>
<dbReference type="InterPro" id="IPR016032">
    <property type="entry name" value="Sig_transdc_resp-reg_C-effctor"/>
</dbReference>
<dbReference type="GO" id="GO:0003677">
    <property type="term" value="F:DNA binding"/>
    <property type="evidence" value="ECO:0007669"/>
    <property type="project" value="UniProtKB-UniRule"/>
</dbReference>